<feature type="region of interest" description="Disordered" evidence="1">
    <location>
        <begin position="37"/>
        <end position="57"/>
    </location>
</feature>
<comment type="caution">
    <text evidence="3">The sequence shown here is derived from an EMBL/GenBank/DDBJ whole genome shotgun (WGS) entry which is preliminary data.</text>
</comment>
<reference evidence="3 4" key="1">
    <citation type="submission" date="2022-10" db="EMBL/GenBank/DDBJ databases">
        <title>Luteolibacter arcticus strain CCTCC AB 2014275, whole genome shotgun sequencing project.</title>
        <authorList>
            <person name="Zhao G."/>
            <person name="Shen L."/>
        </authorList>
    </citation>
    <scope>NUCLEOTIDE SEQUENCE [LARGE SCALE GENOMIC DNA]</scope>
    <source>
        <strain evidence="3 4">CCTCC AB 2014275</strain>
    </source>
</reference>
<keyword evidence="4" id="KW-1185">Reference proteome</keyword>
<dbReference type="Proteomes" id="UP001320876">
    <property type="component" value="Unassembled WGS sequence"/>
</dbReference>
<dbReference type="RefSeq" id="WP_264489777.1">
    <property type="nucleotide sequence ID" value="NZ_JAPDDT010000016.1"/>
</dbReference>
<feature type="chain" id="PRO_5045563444" description="Cytochrome c" evidence="2">
    <location>
        <begin position="24"/>
        <end position="187"/>
    </location>
</feature>
<evidence type="ECO:0000313" key="3">
    <source>
        <dbReference type="EMBL" id="MCW1925670.1"/>
    </source>
</evidence>
<evidence type="ECO:0000313" key="4">
    <source>
        <dbReference type="Proteomes" id="UP001320876"/>
    </source>
</evidence>
<protein>
    <recommendedName>
        <fullName evidence="5">Cytochrome c</fullName>
    </recommendedName>
</protein>
<proteinExistence type="predicted"/>
<feature type="signal peptide" evidence="2">
    <location>
        <begin position="1"/>
        <end position="23"/>
    </location>
</feature>
<evidence type="ECO:0000256" key="1">
    <source>
        <dbReference type="SAM" id="MobiDB-lite"/>
    </source>
</evidence>
<evidence type="ECO:0008006" key="5">
    <source>
        <dbReference type="Google" id="ProtNLM"/>
    </source>
</evidence>
<sequence length="187" mass="19938">MNHPRAGVKGMLLLSSASALMLAALLQGEVPDSDAAKGKAKVTEAKPAAGGPELQPLPATEPLVELAPFMGELQRLTHKLALSADAGNSELARFYLYESLEQFKSIQEEVPEYRGQPVALLIDRMAKPAYDALEKASSKEGATAEDLRQPLNGVIAACNQCHVATQHGFIKITAGTGTNPFNQDFKP</sequence>
<organism evidence="3 4">
    <name type="scientific">Luteolibacter arcticus</name>
    <dbReference type="NCBI Taxonomy" id="1581411"/>
    <lineage>
        <taxon>Bacteria</taxon>
        <taxon>Pseudomonadati</taxon>
        <taxon>Verrucomicrobiota</taxon>
        <taxon>Verrucomicrobiia</taxon>
        <taxon>Verrucomicrobiales</taxon>
        <taxon>Verrucomicrobiaceae</taxon>
        <taxon>Luteolibacter</taxon>
    </lineage>
</organism>
<evidence type="ECO:0000256" key="2">
    <source>
        <dbReference type="SAM" id="SignalP"/>
    </source>
</evidence>
<accession>A0ABT3GQA9</accession>
<name>A0ABT3GQA9_9BACT</name>
<keyword evidence="2" id="KW-0732">Signal</keyword>
<gene>
    <name evidence="3" type="ORF">OKA05_24140</name>
</gene>
<dbReference type="EMBL" id="JAPDDT010000016">
    <property type="protein sequence ID" value="MCW1925670.1"/>
    <property type="molecule type" value="Genomic_DNA"/>
</dbReference>